<proteinExistence type="predicted"/>
<name>A0ABP9ESG4_9PSEU</name>
<sequence>MTLVPLTRRPARVVAEPLTAPLPRLADVVHAVTATFGSTGWTLRFGPSDQHVVVERLADAHPAARRLVGAVLGVPAAVVRVRITPDGATLAPLRRY</sequence>
<evidence type="ECO:0000313" key="1">
    <source>
        <dbReference type="EMBL" id="GAA4884426.1"/>
    </source>
</evidence>
<dbReference type="Proteomes" id="UP001500457">
    <property type="component" value="Unassembled WGS sequence"/>
</dbReference>
<organism evidence="1 2">
    <name type="scientific">Actinomycetospora straminea</name>
    <dbReference type="NCBI Taxonomy" id="663607"/>
    <lineage>
        <taxon>Bacteria</taxon>
        <taxon>Bacillati</taxon>
        <taxon>Actinomycetota</taxon>
        <taxon>Actinomycetes</taxon>
        <taxon>Pseudonocardiales</taxon>
        <taxon>Pseudonocardiaceae</taxon>
        <taxon>Actinomycetospora</taxon>
    </lineage>
</organism>
<reference evidence="2" key="1">
    <citation type="journal article" date="2019" name="Int. J. Syst. Evol. Microbiol.">
        <title>The Global Catalogue of Microorganisms (GCM) 10K type strain sequencing project: providing services to taxonomists for standard genome sequencing and annotation.</title>
        <authorList>
            <consortium name="The Broad Institute Genomics Platform"/>
            <consortium name="The Broad Institute Genome Sequencing Center for Infectious Disease"/>
            <person name="Wu L."/>
            <person name="Ma J."/>
        </authorList>
    </citation>
    <scope>NUCLEOTIDE SEQUENCE [LARGE SCALE GENOMIC DNA]</scope>
    <source>
        <strain evidence="2">JCM 17983</strain>
    </source>
</reference>
<gene>
    <name evidence="1" type="ORF">GCM10023203_40530</name>
</gene>
<keyword evidence="2" id="KW-1185">Reference proteome</keyword>
<evidence type="ECO:0000313" key="2">
    <source>
        <dbReference type="Proteomes" id="UP001500457"/>
    </source>
</evidence>
<comment type="caution">
    <text evidence="1">The sequence shown here is derived from an EMBL/GenBank/DDBJ whole genome shotgun (WGS) entry which is preliminary data.</text>
</comment>
<protein>
    <submittedName>
        <fullName evidence="1">Uncharacterized protein</fullName>
    </submittedName>
</protein>
<accession>A0ABP9ESG4</accession>
<dbReference type="EMBL" id="BAABHQ010000012">
    <property type="protein sequence ID" value="GAA4884426.1"/>
    <property type="molecule type" value="Genomic_DNA"/>
</dbReference>